<dbReference type="Gene3D" id="3.40.50.1820">
    <property type="entry name" value="alpha/beta hydrolase"/>
    <property type="match status" value="1"/>
</dbReference>
<dbReference type="InterPro" id="IPR051044">
    <property type="entry name" value="MAG_DAG_Lipase"/>
</dbReference>
<dbReference type="AlphaFoldDB" id="A0A2I1M8J2"/>
<proteinExistence type="predicted"/>
<dbReference type="PANTHER" id="PTHR11614">
    <property type="entry name" value="PHOSPHOLIPASE-RELATED"/>
    <property type="match status" value="1"/>
</dbReference>
<reference evidence="2 3" key="1">
    <citation type="submission" date="2017-12" db="EMBL/GenBank/DDBJ databases">
        <title>Phylogenetic diversity of female urinary microbiome.</title>
        <authorList>
            <person name="Thomas-White K."/>
            <person name="Wolfe A.J."/>
        </authorList>
    </citation>
    <scope>NUCLEOTIDE SEQUENCE [LARGE SCALE GENOMIC DNA]</scope>
    <source>
        <strain evidence="2 3">UMB0119</strain>
    </source>
</reference>
<dbReference type="Proteomes" id="UP000234335">
    <property type="component" value="Unassembled WGS sequence"/>
</dbReference>
<accession>A0A2I1M8J2</accession>
<dbReference type="RefSeq" id="WP_101540465.1">
    <property type="nucleotide sequence ID" value="NZ_PKGS01000004.1"/>
</dbReference>
<evidence type="ECO:0000259" key="1">
    <source>
        <dbReference type="Pfam" id="PF12146"/>
    </source>
</evidence>
<name>A0A2I1M8J2_9FIRM</name>
<keyword evidence="3" id="KW-1185">Reference proteome</keyword>
<dbReference type="EMBL" id="PKGS01000004">
    <property type="protein sequence ID" value="PKZ16442.1"/>
    <property type="molecule type" value="Genomic_DNA"/>
</dbReference>
<dbReference type="SUPFAM" id="SSF53474">
    <property type="entry name" value="alpha/beta-Hydrolases"/>
    <property type="match status" value="1"/>
</dbReference>
<feature type="domain" description="Serine aminopeptidase S33" evidence="1">
    <location>
        <begin position="69"/>
        <end position="321"/>
    </location>
</feature>
<gene>
    <name evidence="2" type="ORF">CYJ34_06395</name>
</gene>
<protein>
    <recommendedName>
        <fullName evidence="1">Serine aminopeptidase S33 domain-containing protein</fullName>
    </recommendedName>
</protein>
<evidence type="ECO:0000313" key="2">
    <source>
        <dbReference type="EMBL" id="PKZ16442.1"/>
    </source>
</evidence>
<dbReference type="InterPro" id="IPR029058">
    <property type="entry name" value="AB_hydrolase_fold"/>
</dbReference>
<dbReference type="InterPro" id="IPR022742">
    <property type="entry name" value="Hydrolase_4"/>
</dbReference>
<dbReference type="Pfam" id="PF12146">
    <property type="entry name" value="Hydrolase_4"/>
    <property type="match status" value="1"/>
</dbReference>
<evidence type="ECO:0000313" key="3">
    <source>
        <dbReference type="Proteomes" id="UP000234335"/>
    </source>
</evidence>
<organism evidence="2 3">
    <name type="scientific">Anaerococcus octavius</name>
    <dbReference type="NCBI Taxonomy" id="54007"/>
    <lineage>
        <taxon>Bacteria</taxon>
        <taxon>Bacillati</taxon>
        <taxon>Bacillota</taxon>
        <taxon>Tissierellia</taxon>
        <taxon>Tissierellales</taxon>
        <taxon>Peptoniphilaceae</taxon>
        <taxon>Anaerococcus</taxon>
    </lineage>
</organism>
<sequence>MDSWLLPIIILVLILPQIHYLKKTSDYKKMNNGSKWFAKQKQSFEDHTEMYITNTDGHDIFVRLYEAENSKGIVQIVHGMAEHSYNYLDFIQFLVENDYTVIAHDHRGHGKSISEKYPNGFMRLSEELIDDTYVINSFINSEYPDLPIYMIGHSMGSMIARMYLQNHDDTIEKLVLIGTVEHSNIASFGKFLGNIISFYFGEYQPAVLTPLLPGGEDDDTWISYNMDNVIEKRNDSFRVFQFLERAVVVIIDLNNKMHKVGEYEFKNPKLKIHSATGKDDIVTGSKKGLENSLDTLKKVGYKSITYKEYDDMEHEILNEKDKTKVYLDILEFLDK</sequence>
<comment type="caution">
    <text evidence="2">The sequence shown here is derived from an EMBL/GenBank/DDBJ whole genome shotgun (WGS) entry which is preliminary data.</text>
</comment>